<dbReference type="Proteomes" id="UP000287651">
    <property type="component" value="Unassembled WGS sequence"/>
</dbReference>
<protein>
    <submittedName>
        <fullName evidence="2">Uncharacterized protein</fullName>
    </submittedName>
</protein>
<gene>
    <name evidence="2" type="ORF">B296_00007550</name>
</gene>
<evidence type="ECO:0000313" key="3">
    <source>
        <dbReference type="Proteomes" id="UP000287651"/>
    </source>
</evidence>
<accession>A0A426ZXI5</accession>
<reference evidence="2 3" key="1">
    <citation type="journal article" date="2014" name="Agronomy (Basel)">
        <title>A Draft Genome Sequence for Ensete ventricosum, the Drought-Tolerant Tree Against Hunger.</title>
        <authorList>
            <person name="Harrison J."/>
            <person name="Moore K.A."/>
            <person name="Paszkiewicz K."/>
            <person name="Jones T."/>
            <person name="Grant M."/>
            <person name="Ambacheew D."/>
            <person name="Muzemil S."/>
            <person name="Studholme D.J."/>
        </authorList>
    </citation>
    <scope>NUCLEOTIDE SEQUENCE [LARGE SCALE GENOMIC DNA]</scope>
</reference>
<organism evidence="2 3">
    <name type="scientific">Ensete ventricosum</name>
    <name type="common">Abyssinian banana</name>
    <name type="synonym">Musa ensete</name>
    <dbReference type="NCBI Taxonomy" id="4639"/>
    <lineage>
        <taxon>Eukaryota</taxon>
        <taxon>Viridiplantae</taxon>
        <taxon>Streptophyta</taxon>
        <taxon>Embryophyta</taxon>
        <taxon>Tracheophyta</taxon>
        <taxon>Spermatophyta</taxon>
        <taxon>Magnoliopsida</taxon>
        <taxon>Liliopsida</taxon>
        <taxon>Zingiberales</taxon>
        <taxon>Musaceae</taxon>
        <taxon>Ensete</taxon>
    </lineage>
</organism>
<dbReference type="AlphaFoldDB" id="A0A426ZXI5"/>
<feature type="region of interest" description="Disordered" evidence="1">
    <location>
        <begin position="1"/>
        <end position="23"/>
    </location>
</feature>
<name>A0A426ZXI5_ENSVE</name>
<feature type="region of interest" description="Disordered" evidence="1">
    <location>
        <begin position="68"/>
        <end position="132"/>
    </location>
</feature>
<comment type="caution">
    <text evidence="2">The sequence shown here is derived from an EMBL/GenBank/DDBJ whole genome shotgun (WGS) entry which is preliminary data.</text>
</comment>
<dbReference type="EMBL" id="AMZH03004622">
    <property type="protein sequence ID" value="RRT68674.1"/>
    <property type="molecule type" value="Genomic_DNA"/>
</dbReference>
<feature type="compositionally biased region" description="Acidic residues" evidence="1">
    <location>
        <begin position="97"/>
        <end position="106"/>
    </location>
</feature>
<evidence type="ECO:0000256" key="1">
    <source>
        <dbReference type="SAM" id="MobiDB-lite"/>
    </source>
</evidence>
<evidence type="ECO:0000313" key="2">
    <source>
        <dbReference type="EMBL" id="RRT68674.1"/>
    </source>
</evidence>
<proteinExistence type="predicted"/>
<sequence length="169" mass="18789">MHHRHHKAPKGLQRAAYERQDRAGEMEIRAVSGDEEGRKKVERVEVPKTRRPDAVRYIEKKLVDKGIQRMERHPVDGLGIGRGPPKSGHGGKFTWEGPEDVVESELDPVPPAIDEKDPNYVEEDQGHANPSEVVIGEVEVAKVAEAKEGVSRIELLPPLQPSHDDPSAL</sequence>